<accession>A0A4Y7LD85</accession>
<proteinExistence type="predicted"/>
<dbReference type="Proteomes" id="UP000316621">
    <property type="component" value="Chromosome 11"/>
</dbReference>
<protein>
    <submittedName>
        <fullName evidence="1">Uncharacterized protein</fullName>
    </submittedName>
</protein>
<gene>
    <name evidence="1" type="ORF">C5167_045024</name>
</gene>
<name>A0A4Y7LD85_PAPSO</name>
<organism evidence="1 2">
    <name type="scientific">Papaver somniferum</name>
    <name type="common">Opium poppy</name>
    <dbReference type="NCBI Taxonomy" id="3469"/>
    <lineage>
        <taxon>Eukaryota</taxon>
        <taxon>Viridiplantae</taxon>
        <taxon>Streptophyta</taxon>
        <taxon>Embryophyta</taxon>
        <taxon>Tracheophyta</taxon>
        <taxon>Spermatophyta</taxon>
        <taxon>Magnoliopsida</taxon>
        <taxon>Ranunculales</taxon>
        <taxon>Papaveraceae</taxon>
        <taxon>Papaveroideae</taxon>
        <taxon>Papaver</taxon>
    </lineage>
</organism>
<keyword evidence="2" id="KW-1185">Reference proteome</keyword>
<reference evidence="1 2" key="1">
    <citation type="journal article" date="2018" name="Science">
        <title>The opium poppy genome and morphinan production.</title>
        <authorList>
            <person name="Guo L."/>
            <person name="Winzer T."/>
            <person name="Yang X."/>
            <person name="Li Y."/>
            <person name="Ning Z."/>
            <person name="He Z."/>
            <person name="Teodor R."/>
            <person name="Lu Y."/>
            <person name="Bowser T.A."/>
            <person name="Graham I.A."/>
            <person name="Ye K."/>
        </authorList>
    </citation>
    <scope>NUCLEOTIDE SEQUENCE [LARGE SCALE GENOMIC DNA]</scope>
    <source>
        <strain evidence="2">cv. HN1</strain>
        <tissue evidence="1">Leaves</tissue>
    </source>
</reference>
<dbReference type="Gramene" id="RZC82241">
    <property type="protein sequence ID" value="RZC82241"/>
    <property type="gene ID" value="C5167_045024"/>
</dbReference>
<dbReference type="AlphaFoldDB" id="A0A4Y7LD85"/>
<sequence>MPNVVICATGNEKFNNYWEAELSQENVQESAPWTRYEISQLSAGYWDPAAPIWSLLSELQVLIEQSCKIMKIMIA</sequence>
<dbReference type="EMBL" id="CM010725">
    <property type="protein sequence ID" value="RZC82241.1"/>
    <property type="molecule type" value="Genomic_DNA"/>
</dbReference>
<evidence type="ECO:0000313" key="2">
    <source>
        <dbReference type="Proteomes" id="UP000316621"/>
    </source>
</evidence>
<evidence type="ECO:0000313" key="1">
    <source>
        <dbReference type="EMBL" id="RZC82241.1"/>
    </source>
</evidence>